<evidence type="ECO:0000256" key="3">
    <source>
        <dbReference type="ARBA" id="ARBA00022475"/>
    </source>
</evidence>
<evidence type="ECO:0000256" key="7">
    <source>
        <dbReference type="RuleBase" id="RU003879"/>
    </source>
</evidence>
<evidence type="ECO:0000256" key="8">
    <source>
        <dbReference type="SAM" id="Phobius"/>
    </source>
</evidence>
<dbReference type="InterPro" id="IPR003400">
    <property type="entry name" value="ExbD"/>
</dbReference>
<feature type="transmembrane region" description="Helical" evidence="8">
    <location>
        <begin position="20"/>
        <end position="39"/>
    </location>
</feature>
<gene>
    <name evidence="9" type="ORF">A9Q84_05790</name>
</gene>
<comment type="caution">
    <text evidence="9">The sequence shown here is derived from an EMBL/GenBank/DDBJ whole genome shotgun (WGS) entry which is preliminary data.</text>
</comment>
<reference evidence="10" key="1">
    <citation type="journal article" date="2017" name="Proc. Natl. Acad. Sci. U.S.A.">
        <title>Simulation of Deepwater Horizon oil plume reveals substrate specialization within a complex community of hydrocarbon-degraders.</title>
        <authorList>
            <person name="Hu P."/>
            <person name="Dubinsky E.A."/>
            <person name="Probst A.J."/>
            <person name="Wang J."/>
            <person name="Sieber C.M.K."/>
            <person name="Tom L.M."/>
            <person name="Gardinali P."/>
            <person name="Banfield J.F."/>
            <person name="Atlas R.M."/>
            <person name="Andersen G.L."/>
        </authorList>
    </citation>
    <scope>NUCLEOTIDE SEQUENCE [LARGE SCALE GENOMIC DNA]</scope>
</reference>
<comment type="similarity">
    <text evidence="2 7">Belongs to the ExbD/TolR family.</text>
</comment>
<evidence type="ECO:0008006" key="11">
    <source>
        <dbReference type="Google" id="ProtNLM"/>
    </source>
</evidence>
<dbReference type="GO" id="GO:0015031">
    <property type="term" value="P:protein transport"/>
    <property type="evidence" value="ECO:0007669"/>
    <property type="project" value="UniProtKB-KW"/>
</dbReference>
<proteinExistence type="inferred from homology"/>
<keyword evidence="5 8" id="KW-1133">Transmembrane helix</keyword>
<evidence type="ECO:0000256" key="6">
    <source>
        <dbReference type="ARBA" id="ARBA00023136"/>
    </source>
</evidence>
<evidence type="ECO:0000256" key="2">
    <source>
        <dbReference type="ARBA" id="ARBA00005811"/>
    </source>
</evidence>
<dbReference type="AlphaFoldDB" id="A0A1Y5FGW5"/>
<dbReference type="Pfam" id="PF02472">
    <property type="entry name" value="ExbD"/>
    <property type="match status" value="1"/>
</dbReference>
<evidence type="ECO:0000313" key="9">
    <source>
        <dbReference type="EMBL" id="OUR98922.1"/>
    </source>
</evidence>
<sequence>MRRSRSISSRGRARKKKGMMELDITSLLDILVILLVFLLKNYNSSGVVLNVPKGITLPNSQSSSVNTSGIIVQVSPTTIWVDDKVVLESSNDNLSKDRTGRRIIPLFNELVKKKEIIKQVEKTSPNAKKFSGVVNLVIDKSIKYSYIKKLMYTSASAGFGKYKFVVMGEE</sequence>
<dbReference type="GO" id="GO:0022857">
    <property type="term" value="F:transmembrane transporter activity"/>
    <property type="evidence" value="ECO:0007669"/>
    <property type="project" value="InterPro"/>
</dbReference>
<keyword evidence="6 8" id="KW-0472">Membrane</keyword>
<keyword evidence="7" id="KW-0813">Transport</keyword>
<keyword evidence="7" id="KW-0653">Protein transport</keyword>
<evidence type="ECO:0000256" key="4">
    <source>
        <dbReference type="ARBA" id="ARBA00022692"/>
    </source>
</evidence>
<evidence type="ECO:0000256" key="1">
    <source>
        <dbReference type="ARBA" id="ARBA00004162"/>
    </source>
</evidence>
<accession>A0A1Y5FGW5</accession>
<name>A0A1Y5FGW5_9BACT</name>
<keyword evidence="3" id="KW-1003">Cell membrane</keyword>
<dbReference type="EMBL" id="MAAO01000004">
    <property type="protein sequence ID" value="OUR98922.1"/>
    <property type="molecule type" value="Genomic_DNA"/>
</dbReference>
<evidence type="ECO:0000256" key="5">
    <source>
        <dbReference type="ARBA" id="ARBA00022989"/>
    </source>
</evidence>
<keyword evidence="4 7" id="KW-0812">Transmembrane</keyword>
<organism evidence="9 10">
    <name type="scientific">Halobacteriovorax marinus</name>
    <dbReference type="NCBI Taxonomy" id="97084"/>
    <lineage>
        <taxon>Bacteria</taxon>
        <taxon>Pseudomonadati</taxon>
        <taxon>Bdellovibrionota</taxon>
        <taxon>Bacteriovoracia</taxon>
        <taxon>Bacteriovoracales</taxon>
        <taxon>Halobacteriovoraceae</taxon>
        <taxon>Halobacteriovorax</taxon>
    </lineage>
</organism>
<dbReference type="GO" id="GO:0005886">
    <property type="term" value="C:plasma membrane"/>
    <property type="evidence" value="ECO:0007669"/>
    <property type="project" value="UniProtKB-SubCell"/>
</dbReference>
<dbReference type="Proteomes" id="UP000196531">
    <property type="component" value="Unassembled WGS sequence"/>
</dbReference>
<protein>
    <recommendedName>
        <fullName evidence="11">Biopolymer transporter ExbD</fullName>
    </recommendedName>
</protein>
<dbReference type="PANTHER" id="PTHR30558">
    <property type="entry name" value="EXBD MEMBRANE COMPONENT OF PMF-DRIVEN MACROMOLECULE IMPORT SYSTEM"/>
    <property type="match status" value="1"/>
</dbReference>
<comment type="subcellular location">
    <subcellularLocation>
        <location evidence="1">Cell membrane</location>
        <topology evidence="1">Single-pass membrane protein</topology>
    </subcellularLocation>
    <subcellularLocation>
        <location evidence="7">Cell membrane</location>
        <topology evidence="7">Single-pass type II membrane protein</topology>
    </subcellularLocation>
</comment>
<evidence type="ECO:0000313" key="10">
    <source>
        <dbReference type="Proteomes" id="UP000196531"/>
    </source>
</evidence>